<organism evidence="5 6">
    <name type="scientific">Seonamhaeicola sediminis</name>
    <dbReference type="NCBI Taxonomy" id="2528206"/>
    <lineage>
        <taxon>Bacteria</taxon>
        <taxon>Pseudomonadati</taxon>
        <taxon>Bacteroidota</taxon>
        <taxon>Flavobacteriia</taxon>
        <taxon>Flavobacteriales</taxon>
        <taxon>Flavobacteriaceae</taxon>
    </lineage>
</organism>
<dbReference type="SMART" id="SM00530">
    <property type="entry name" value="HTH_XRE"/>
    <property type="match status" value="1"/>
</dbReference>
<evidence type="ECO:0000313" key="5">
    <source>
        <dbReference type="EMBL" id="TWO34717.1"/>
    </source>
</evidence>
<dbReference type="SUPFAM" id="SSF47413">
    <property type="entry name" value="lambda repressor-like DNA-binding domains"/>
    <property type="match status" value="1"/>
</dbReference>
<reference evidence="5 6" key="1">
    <citation type="submission" date="2019-07" db="EMBL/GenBank/DDBJ databases">
        <title>Seonamhaeicola sp. W255 draft genome.</title>
        <authorList>
            <person name="Zhang X.-Y."/>
            <person name="Zhang R."/>
            <person name="Zhong Y.-L."/>
            <person name="Du Z.-J."/>
        </authorList>
    </citation>
    <scope>NUCLEOTIDE SEQUENCE [LARGE SCALE GENOMIC DNA]</scope>
    <source>
        <strain evidence="5 6">W255</strain>
    </source>
</reference>
<keyword evidence="2" id="KW-0238">DNA-binding</keyword>
<keyword evidence="3" id="KW-0804">Transcription</keyword>
<dbReference type="PANTHER" id="PTHR40661:SF1">
    <property type="entry name" value="HTH CRO_C1-TYPE DOMAIN-CONTAINING PROTEIN"/>
    <property type="match status" value="1"/>
</dbReference>
<keyword evidence="6" id="KW-1185">Reference proteome</keyword>
<sequence>MNFIASNTRYIRERKGYTQEYLAEELKWSRSMVMSFESGRTEPSIEKLVELSNYIKIPIDTLIKVDLRKTKDVSFIEIANNRVLFPIMVDDNNEDTIEVVPIKATAGYLSGYDDPEYIEQLDRIKLPFLPTGKHRTFPIKGDSMLPVKDGSYIVGRFVEDINDVKSGKTYILLTNDEGIVYKRIIIDKDDDEHFILQSDNTIYPPYQVHKKDILELWEYTCCINTQEYDETELKLSSIAQMFQSLGVQLESLDKMVKNT</sequence>
<accession>A0A562YJ37</accession>
<dbReference type="InterPro" id="IPR015927">
    <property type="entry name" value="Peptidase_S24_S26A/B/C"/>
</dbReference>
<dbReference type="PANTHER" id="PTHR40661">
    <property type="match status" value="1"/>
</dbReference>
<dbReference type="AlphaFoldDB" id="A0A562YJ37"/>
<dbReference type="Proteomes" id="UP000295814">
    <property type="component" value="Unassembled WGS sequence"/>
</dbReference>
<dbReference type="InterPro" id="IPR036286">
    <property type="entry name" value="LexA/Signal_pep-like_sf"/>
</dbReference>
<evidence type="ECO:0000256" key="1">
    <source>
        <dbReference type="ARBA" id="ARBA00023015"/>
    </source>
</evidence>
<dbReference type="CDD" id="cd06529">
    <property type="entry name" value="S24_LexA-like"/>
    <property type="match status" value="1"/>
</dbReference>
<keyword evidence="1" id="KW-0805">Transcription regulation</keyword>
<feature type="domain" description="HTH cro/C1-type" evidence="4">
    <location>
        <begin position="9"/>
        <end position="62"/>
    </location>
</feature>
<dbReference type="SUPFAM" id="SSF51306">
    <property type="entry name" value="LexA/Signal peptidase"/>
    <property type="match status" value="1"/>
</dbReference>
<dbReference type="InterPro" id="IPR039418">
    <property type="entry name" value="LexA-like"/>
</dbReference>
<dbReference type="EMBL" id="SMZJ02000001">
    <property type="protein sequence ID" value="TWO34717.1"/>
    <property type="molecule type" value="Genomic_DNA"/>
</dbReference>
<proteinExistence type="predicted"/>
<dbReference type="Pfam" id="PF00717">
    <property type="entry name" value="Peptidase_S24"/>
    <property type="match status" value="1"/>
</dbReference>
<dbReference type="Gene3D" id="2.10.109.10">
    <property type="entry name" value="Umud Fragment, subunit A"/>
    <property type="match status" value="1"/>
</dbReference>
<comment type="caution">
    <text evidence="5">The sequence shown here is derived from an EMBL/GenBank/DDBJ whole genome shotgun (WGS) entry which is preliminary data.</text>
</comment>
<dbReference type="RefSeq" id="WP_133354288.1">
    <property type="nucleotide sequence ID" value="NZ_SMZJ02000001.1"/>
</dbReference>
<evidence type="ECO:0000256" key="3">
    <source>
        <dbReference type="ARBA" id="ARBA00023163"/>
    </source>
</evidence>
<dbReference type="CDD" id="cd00093">
    <property type="entry name" value="HTH_XRE"/>
    <property type="match status" value="1"/>
</dbReference>
<evidence type="ECO:0000259" key="4">
    <source>
        <dbReference type="PROSITE" id="PS50943"/>
    </source>
</evidence>
<dbReference type="InterPro" id="IPR001387">
    <property type="entry name" value="Cro/C1-type_HTH"/>
</dbReference>
<dbReference type="InterPro" id="IPR010982">
    <property type="entry name" value="Lambda_DNA-bd_dom_sf"/>
</dbReference>
<dbReference type="OrthoDB" id="3831186at2"/>
<name>A0A562YJ37_9FLAO</name>
<dbReference type="PROSITE" id="PS50943">
    <property type="entry name" value="HTH_CROC1"/>
    <property type="match status" value="1"/>
</dbReference>
<dbReference type="Pfam" id="PF01381">
    <property type="entry name" value="HTH_3"/>
    <property type="match status" value="1"/>
</dbReference>
<evidence type="ECO:0000256" key="2">
    <source>
        <dbReference type="ARBA" id="ARBA00023125"/>
    </source>
</evidence>
<evidence type="ECO:0000313" key="6">
    <source>
        <dbReference type="Proteomes" id="UP000295814"/>
    </source>
</evidence>
<dbReference type="GO" id="GO:0003677">
    <property type="term" value="F:DNA binding"/>
    <property type="evidence" value="ECO:0007669"/>
    <property type="project" value="UniProtKB-KW"/>
</dbReference>
<protein>
    <submittedName>
        <fullName evidence="5">LexA family transcriptional regulator</fullName>
    </submittedName>
</protein>
<dbReference type="Gene3D" id="1.10.260.40">
    <property type="entry name" value="lambda repressor-like DNA-binding domains"/>
    <property type="match status" value="1"/>
</dbReference>
<gene>
    <name evidence="5" type="ORF">E1J38_002335</name>
</gene>